<evidence type="ECO:0000313" key="3">
    <source>
        <dbReference type="Proteomes" id="UP000825679"/>
    </source>
</evidence>
<accession>A0ABX8ZAG0</accession>
<dbReference type="Pfam" id="PF00535">
    <property type="entry name" value="Glycos_transf_2"/>
    <property type="match status" value="1"/>
</dbReference>
<dbReference type="SUPFAM" id="SSF53448">
    <property type="entry name" value="Nucleotide-diphospho-sugar transferases"/>
    <property type="match status" value="1"/>
</dbReference>
<dbReference type="InterPro" id="IPR050834">
    <property type="entry name" value="Glycosyltransf_2"/>
</dbReference>
<sequence length="281" mass="32036">MIGFKNIAAVVVTYNGDASLKKTLLALLEQVSFIIVVDNGSIDNTKSIVLSLGDSNKFRLIELSANMGLGYALNAGIRYAYASGYDWVLTMDQDSIICDGMIDAFISFIKENNEEVCLTPNLIIHGESINLTSGVVDLAITSGNLVYVPILDHVGWFNELLFIDSIDFDFCIRLKNAGYHVSRVGNALLKHELGDSHENIFILNKYYTKHSPLRRYYMLRNSFYIFEMHCIKNVRVATKLLIGNLLSMFLVLLFEEQRRKNSFYYVKGFFHYLSRRKGKYE</sequence>
<dbReference type="InterPro" id="IPR029044">
    <property type="entry name" value="Nucleotide-diphossugar_trans"/>
</dbReference>
<reference evidence="2 3" key="1">
    <citation type="submission" date="2021-08" db="EMBL/GenBank/DDBJ databases">
        <title>complete genome sequencing of Deefgea sp. D25.</title>
        <authorList>
            <person name="Bae J.-W."/>
            <person name="Gim D.-H."/>
        </authorList>
    </citation>
    <scope>NUCLEOTIDE SEQUENCE [LARGE SCALE GENOMIC DNA]</scope>
    <source>
        <strain evidence="2 3">D25</strain>
    </source>
</reference>
<keyword evidence="3" id="KW-1185">Reference proteome</keyword>
<protein>
    <submittedName>
        <fullName evidence="2">Glycosyltransferase family 2 protein</fullName>
    </submittedName>
</protein>
<gene>
    <name evidence="2" type="ORF">K4H28_02535</name>
</gene>
<dbReference type="RefSeq" id="WP_221006791.1">
    <property type="nucleotide sequence ID" value="NZ_CP081150.1"/>
</dbReference>
<dbReference type="EMBL" id="CP081150">
    <property type="protein sequence ID" value="QZA78314.1"/>
    <property type="molecule type" value="Genomic_DNA"/>
</dbReference>
<proteinExistence type="predicted"/>
<dbReference type="CDD" id="cd02526">
    <property type="entry name" value="GT2_RfbF_like"/>
    <property type="match status" value="1"/>
</dbReference>
<dbReference type="PANTHER" id="PTHR43685">
    <property type="entry name" value="GLYCOSYLTRANSFERASE"/>
    <property type="match status" value="1"/>
</dbReference>
<evidence type="ECO:0000259" key="1">
    <source>
        <dbReference type="Pfam" id="PF00535"/>
    </source>
</evidence>
<evidence type="ECO:0000313" key="2">
    <source>
        <dbReference type="EMBL" id="QZA78314.1"/>
    </source>
</evidence>
<organism evidence="2 3">
    <name type="scientific">Deefgea tanakiae</name>
    <dbReference type="NCBI Taxonomy" id="2865840"/>
    <lineage>
        <taxon>Bacteria</taxon>
        <taxon>Pseudomonadati</taxon>
        <taxon>Pseudomonadota</taxon>
        <taxon>Betaproteobacteria</taxon>
        <taxon>Neisseriales</taxon>
        <taxon>Chitinibacteraceae</taxon>
        <taxon>Deefgea</taxon>
    </lineage>
</organism>
<dbReference type="InterPro" id="IPR001173">
    <property type="entry name" value="Glyco_trans_2-like"/>
</dbReference>
<name>A0ABX8ZAG0_9NEIS</name>
<dbReference type="PANTHER" id="PTHR43685:SF2">
    <property type="entry name" value="GLYCOSYLTRANSFERASE 2-LIKE DOMAIN-CONTAINING PROTEIN"/>
    <property type="match status" value="1"/>
</dbReference>
<feature type="domain" description="Glycosyltransferase 2-like" evidence="1">
    <location>
        <begin position="10"/>
        <end position="118"/>
    </location>
</feature>
<dbReference type="Gene3D" id="3.90.550.10">
    <property type="entry name" value="Spore Coat Polysaccharide Biosynthesis Protein SpsA, Chain A"/>
    <property type="match status" value="1"/>
</dbReference>
<dbReference type="Proteomes" id="UP000825679">
    <property type="component" value="Chromosome"/>
</dbReference>